<dbReference type="Proteomes" id="UP000515163">
    <property type="component" value="Unplaced"/>
</dbReference>
<dbReference type="RefSeq" id="XP_031565229.1">
    <property type="nucleotide sequence ID" value="XM_031709369.1"/>
</dbReference>
<dbReference type="InParanoid" id="A0A6P8I9H0"/>
<sequence>MLNISVFLVEGRVYDTIEQDEQPVWKSYLYQLQQKAPKPNGIPCNKEISAKPRHYGKEKGKVAPFVHSIREYRSF</sequence>
<dbReference type="OrthoDB" id="9838314at2759"/>
<proteinExistence type="predicted"/>
<name>A0A6P8I9H0_ACTTE</name>
<accession>A0A6P8I9H0</accession>
<dbReference type="GeneID" id="116300493"/>
<evidence type="ECO:0000313" key="1">
    <source>
        <dbReference type="Proteomes" id="UP000515163"/>
    </source>
</evidence>
<dbReference type="AlphaFoldDB" id="A0A6P8I9H0"/>
<organism evidence="1 2">
    <name type="scientific">Actinia tenebrosa</name>
    <name type="common">Australian red waratah sea anemone</name>
    <dbReference type="NCBI Taxonomy" id="6105"/>
    <lineage>
        <taxon>Eukaryota</taxon>
        <taxon>Metazoa</taxon>
        <taxon>Cnidaria</taxon>
        <taxon>Anthozoa</taxon>
        <taxon>Hexacorallia</taxon>
        <taxon>Actiniaria</taxon>
        <taxon>Actiniidae</taxon>
        <taxon>Actinia</taxon>
    </lineage>
</organism>
<protein>
    <submittedName>
        <fullName evidence="2">Beta-chimaerin-like isoform X1</fullName>
    </submittedName>
</protein>
<keyword evidence="1" id="KW-1185">Reference proteome</keyword>
<gene>
    <name evidence="2" type="primary">LOC116300493</name>
</gene>
<evidence type="ECO:0000313" key="2">
    <source>
        <dbReference type="RefSeq" id="XP_031565229.1"/>
    </source>
</evidence>
<dbReference type="KEGG" id="aten:116300493"/>
<reference evidence="2" key="1">
    <citation type="submission" date="2025-08" db="UniProtKB">
        <authorList>
            <consortium name="RefSeq"/>
        </authorList>
    </citation>
    <scope>IDENTIFICATION</scope>
    <source>
        <tissue evidence="2">Tentacle</tissue>
    </source>
</reference>